<feature type="domain" description="C2H2-type" evidence="14">
    <location>
        <begin position="661"/>
        <end position="688"/>
    </location>
</feature>
<feature type="domain" description="C2H2-type" evidence="14">
    <location>
        <begin position="605"/>
        <end position="632"/>
    </location>
</feature>
<dbReference type="Proteomes" id="UP000515159">
    <property type="component" value="Chromosome 10"/>
</dbReference>
<dbReference type="SMART" id="SM00355">
    <property type="entry name" value="ZnF_C2H2"/>
    <property type="match status" value="11"/>
</dbReference>
<accession>A0A6P8SSH2</accession>
<feature type="domain" description="C2H2-type" evidence="14">
    <location>
        <begin position="633"/>
        <end position="660"/>
    </location>
</feature>
<feature type="compositionally biased region" description="Basic and acidic residues" evidence="13">
    <location>
        <begin position="1"/>
        <end position="11"/>
    </location>
</feature>
<dbReference type="RefSeq" id="XP_033817723.1">
    <property type="nucleotide sequence ID" value="XM_033961832.1"/>
</dbReference>
<evidence type="ECO:0000313" key="18">
    <source>
        <dbReference type="RefSeq" id="XP_033817724.1"/>
    </source>
</evidence>
<dbReference type="SUPFAM" id="SSF57667">
    <property type="entry name" value="beta-beta-alpha zinc fingers"/>
    <property type="match status" value="7"/>
</dbReference>
<protein>
    <submittedName>
        <fullName evidence="16 17">Zinc finger protein 784</fullName>
    </submittedName>
</protein>
<evidence type="ECO:0000256" key="8">
    <source>
        <dbReference type="ARBA" id="ARBA00023015"/>
    </source>
</evidence>
<evidence type="ECO:0000256" key="9">
    <source>
        <dbReference type="ARBA" id="ARBA00023125"/>
    </source>
</evidence>
<evidence type="ECO:0000259" key="14">
    <source>
        <dbReference type="PROSITE" id="PS50157"/>
    </source>
</evidence>
<feature type="domain" description="C2H2-type" evidence="14">
    <location>
        <begin position="140"/>
        <end position="167"/>
    </location>
</feature>
<evidence type="ECO:0000256" key="11">
    <source>
        <dbReference type="ARBA" id="ARBA00023242"/>
    </source>
</evidence>
<reference evidence="16 17" key="1">
    <citation type="submission" date="2025-04" db="UniProtKB">
        <authorList>
            <consortium name="RefSeq"/>
        </authorList>
    </citation>
    <scope>IDENTIFICATION</scope>
</reference>
<dbReference type="GO" id="GO:0000981">
    <property type="term" value="F:DNA-binding transcription factor activity, RNA polymerase II-specific"/>
    <property type="evidence" value="ECO:0007669"/>
    <property type="project" value="TreeGrafter"/>
</dbReference>
<feature type="domain" description="C2H2-type" evidence="14">
    <location>
        <begin position="689"/>
        <end position="716"/>
    </location>
</feature>
<feature type="compositionally biased region" description="Basic and acidic residues" evidence="13">
    <location>
        <begin position="20"/>
        <end position="31"/>
    </location>
</feature>
<evidence type="ECO:0000256" key="10">
    <source>
        <dbReference type="ARBA" id="ARBA00023163"/>
    </source>
</evidence>
<dbReference type="RefSeq" id="XP_033817724.1">
    <property type="nucleotide sequence ID" value="XM_033961833.1"/>
</dbReference>
<dbReference type="GO" id="GO:0008270">
    <property type="term" value="F:zinc ion binding"/>
    <property type="evidence" value="ECO:0007669"/>
    <property type="project" value="UniProtKB-KW"/>
</dbReference>
<dbReference type="PROSITE" id="PS00028">
    <property type="entry name" value="ZINC_FINGER_C2H2_1"/>
    <property type="match status" value="10"/>
</dbReference>
<evidence type="ECO:0000256" key="13">
    <source>
        <dbReference type="SAM" id="MobiDB-lite"/>
    </source>
</evidence>
<evidence type="ECO:0000313" key="19">
    <source>
        <dbReference type="RefSeq" id="XP_033817725.1"/>
    </source>
</evidence>
<evidence type="ECO:0000256" key="6">
    <source>
        <dbReference type="ARBA" id="ARBA00022771"/>
    </source>
</evidence>
<evidence type="ECO:0000313" key="15">
    <source>
        <dbReference type="Proteomes" id="UP000515159"/>
    </source>
</evidence>
<keyword evidence="5" id="KW-0677">Repeat</keyword>
<dbReference type="RefSeq" id="XP_033817721.1">
    <property type="nucleotide sequence ID" value="XM_033961830.1"/>
</dbReference>
<comment type="similarity">
    <text evidence="3">Belongs to the krueppel C2H2-type zinc-finger protein family.</text>
</comment>
<feature type="domain" description="C2H2-type" evidence="14">
    <location>
        <begin position="211"/>
        <end position="238"/>
    </location>
</feature>
<dbReference type="Pfam" id="PF00096">
    <property type="entry name" value="zf-C2H2"/>
    <property type="match status" value="8"/>
</dbReference>
<sequence length="716" mass="81109">MQDKHSNRGKDASLQTYSRGPEDKAQLHMSRENTMGPLDSGQLHSDGQETEEVIEIQVVKVKGELAEAGDWPVSPISAGSSGEFRCAFCLAAFHYVSELMFHEQAHIAQSRFRCQVCGRTFQCTSNLKDHYNVHTRERPYRCNHCTSAFTQASSLATHLRTHTGQRPCRCGACGKVFKDASSFVEHRKLHSLEEQKERKIPKAASPAEKPHICSFCRKGFKRSSDLRDHERIHTGERPYRCGTCGKSFTQSSVLTGHVRIHTGEKPFHCDTCGKTFNNCSNFKKHQRIHLFQKVLRNQQIKEETEVEVPQQKQPLRSNNYGSHLVDATFSSFKRQVPNPGSTLLDGLTGGDGRGLKTLSTPGHRDIAGFDVISMPHNGVFPKRLPRDKGHYQGRGPAWRSWNTQFNSGLGKVPGFLEAKEDLQCDNPVEDRTCATKDILGHLEQQPKRQKNGTCPSPSLHHGLVEQSYSHEATNWYTTNKNFQYASVQIEQAKCWVQSKEKVMSLVQDTSIRETTSHQNIKRALHRLPSNSVIGGKEGSIHTLEQSCSSQENLVDAKKTYVLSRNVPEQRLVPQKTLECSEATKITRKLKDLFIPQPNHTEGKPYICFVCSKRFKRASDLKEHLRVHTGERPFHCGVCGKNFTQSSALSTHQRIHTGEKPFQCDVCHKRFNDSSNFSKHKRVHSGERPHHCVFCGKMFQEKHQLKQHLRSIHESVG</sequence>
<feature type="domain" description="C2H2-type" evidence="14">
    <location>
        <begin position="239"/>
        <end position="266"/>
    </location>
</feature>
<evidence type="ECO:0000256" key="3">
    <source>
        <dbReference type="ARBA" id="ARBA00006991"/>
    </source>
</evidence>
<evidence type="ECO:0000256" key="12">
    <source>
        <dbReference type="PROSITE-ProRule" id="PRU00042"/>
    </source>
</evidence>
<feature type="region of interest" description="Disordered" evidence="13">
    <location>
        <begin position="1"/>
        <end position="47"/>
    </location>
</feature>
<dbReference type="GeneID" id="117368303"/>
<dbReference type="PANTHER" id="PTHR24381">
    <property type="entry name" value="ZINC FINGER PROTEIN"/>
    <property type="match status" value="1"/>
</dbReference>
<evidence type="ECO:0000256" key="5">
    <source>
        <dbReference type="ARBA" id="ARBA00022737"/>
    </source>
</evidence>
<dbReference type="Pfam" id="PF12874">
    <property type="entry name" value="zf-met"/>
    <property type="match status" value="1"/>
</dbReference>
<dbReference type="GO" id="GO:0005634">
    <property type="term" value="C:nucleus"/>
    <property type="evidence" value="ECO:0007669"/>
    <property type="project" value="UniProtKB-SubCell"/>
</dbReference>
<dbReference type="FunFam" id="3.30.160.60:FF:002104">
    <property type="entry name" value="Si:ch211-266d19.4"/>
    <property type="match status" value="1"/>
</dbReference>
<dbReference type="FunFam" id="3.30.160.60:FF:000110">
    <property type="entry name" value="Zinc finger protein-like"/>
    <property type="match status" value="1"/>
</dbReference>
<keyword evidence="11" id="KW-0539">Nucleus</keyword>
<evidence type="ECO:0000256" key="7">
    <source>
        <dbReference type="ARBA" id="ARBA00022833"/>
    </source>
</evidence>
<dbReference type="InterPro" id="IPR013087">
    <property type="entry name" value="Znf_C2H2_type"/>
</dbReference>
<dbReference type="GO" id="GO:0000977">
    <property type="term" value="F:RNA polymerase II transcription regulatory region sequence-specific DNA binding"/>
    <property type="evidence" value="ECO:0007669"/>
    <property type="project" value="TreeGrafter"/>
</dbReference>
<gene>
    <name evidence="16 17 18 19" type="primary">ZNF784</name>
</gene>
<evidence type="ECO:0000313" key="16">
    <source>
        <dbReference type="RefSeq" id="XP_033817721.1"/>
    </source>
</evidence>
<dbReference type="AlphaFoldDB" id="A0A6P8SSH2"/>
<keyword evidence="9" id="KW-0238">DNA-binding</keyword>
<dbReference type="Gene3D" id="3.30.160.60">
    <property type="entry name" value="Classic Zinc Finger"/>
    <property type="match status" value="10"/>
</dbReference>
<dbReference type="FunFam" id="3.30.160.60:FF:000585">
    <property type="entry name" value="zinc finger protein 784"/>
    <property type="match status" value="1"/>
</dbReference>
<dbReference type="PROSITE" id="PS50157">
    <property type="entry name" value="ZINC_FINGER_C2H2_2"/>
    <property type="match status" value="11"/>
</dbReference>
<feature type="domain" description="C2H2-type" evidence="14">
    <location>
        <begin position="267"/>
        <end position="294"/>
    </location>
</feature>
<dbReference type="FunFam" id="3.30.160.60:FF:000557">
    <property type="entry name" value="zinc finger and SCAN domain-containing protein 29"/>
    <property type="match status" value="2"/>
</dbReference>
<dbReference type="OrthoDB" id="9439903at2759"/>
<evidence type="ECO:0000256" key="1">
    <source>
        <dbReference type="ARBA" id="ARBA00003767"/>
    </source>
</evidence>
<keyword evidence="7" id="KW-0862">Zinc</keyword>
<dbReference type="KEGG" id="gsh:117368303"/>
<evidence type="ECO:0000256" key="2">
    <source>
        <dbReference type="ARBA" id="ARBA00004123"/>
    </source>
</evidence>
<evidence type="ECO:0000256" key="4">
    <source>
        <dbReference type="ARBA" id="ARBA00022723"/>
    </source>
</evidence>
<comment type="subcellular location">
    <subcellularLocation>
        <location evidence="2">Nucleus</location>
    </subcellularLocation>
</comment>
<dbReference type="FunFam" id="3.30.160.60:FF:000512">
    <property type="entry name" value="zinc finger protein 197 isoform X1"/>
    <property type="match status" value="1"/>
</dbReference>
<keyword evidence="15" id="KW-1185">Reference proteome</keyword>
<keyword evidence="6 12" id="KW-0863">Zinc-finger</keyword>
<dbReference type="FunFam" id="3.30.160.60:FF:000624">
    <property type="entry name" value="zinc finger protein 697"/>
    <property type="match status" value="1"/>
</dbReference>
<name>A0A6P8SSH2_GEOSA</name>
<feature type="domain" description="C2H2-type" evidence="14">
    <location>
        <begin position="168"/>
        <end position="195"/>
    </location>
</feature>
<organism evidence="15 16">
    <name type="scientific">Geotrypetes seraphini</name>
    <name type="common">Gaboon caecilian</name>
    <name type="synonym">Caecilia seraphini</name>
    <dbReference type="NCBI Taxonomy" id="260995"/>
    <lineage>
        <taxon>Eukaryota</taxon>
        <taxon>Metazoa</taxon>
        <taxon>Chordata</taxon>
        <taxon>Craniata</taxon>
        <taxon>Vertebrata</taxon>
        <taxon>Euteleostomi</taxon>
        <taxon>Amphibia</taxon>
        <taxon>Gymnophiona</taxon>
        <taxon>Geotrypetes</taxon>
    </lineage>
</organism>
<dbReference type="RefSeq" id="XP_033817725.1">
    <property type="nucleotide sequence ID" value="XM_033961834.1"/>
</dbReference>
<keyword evidence="10" id="KW-0804">Transcription</keyword>
<dbReference type="FunFam" id="3.30.160.60:FF:002343">
    <property type="entry name" value="Zinc finger protein 33A"/>
    <property type="match status" value="1"/>
</dbReference>
<evidence type="ECO:0000313" key="17">
    <source>
        <dbReference type="RefSeq" id="XP_033817723.1"/>
    </source>
</evidence>
<keyword evidence="4" id="KW-0479">Metal-binding</keyword>
<proteinExistence type="inferred from homology"/>
<feature type="domain" description="C2H2-type" evidence="14">
    <location>
        <begin position="84"/>
        <end position="111"/>
    </location>
</feature>
<dbReference type="InterPro" id="IPR036236">
    <property type="entry name" value="Znf_C2H2_sf"/>
</dbReference>
<feature type="domain" description="C2H2-type" evidence="14">
    <location>
        <begin position="112"/>
        <end position="139"/>
    </location>
</feature>
<keyword evidence="8" id="KW-0805">Transcription regulation</keyword>
<dbReference type="PANTHER" id="PTHR24381:SF393">
    <property type="entry name" value="CHROMATIN-LINKED ADAPTOR FOR MSL PROTEINS, ISOFORM B"/>
    <property type="match status" value="1"/>
</dbReference>
<comment type="function">
    <text evidence="1">May be involved in transcriptional regulation.</text>
</comment>
<dbReference type="CTD" id="147808"/>